<dbReference type="InterPro" id="IPR007052">
    <property type="entry name" value="CS_dom"/>
</dbReference>
<keyword evidence="2" id="KW-0143">Chaperone</keyword>
<evidence type="ECO:0000259" key="4">
    <source>
        <dbReference type="PROSITE" id="PS51203"/>
    </source>
</evidence>
<dbReference type="InterPro" id="IPR045250">
    <property type="entry name" value="p23-like"/>
</dbReference>
<comment type="similarity">
    <text evidence="1 2">Belongs to the p23/wos2 family.</text>
</comment>
<dbReference type="Gene3D" id="2.60.40.790">
    <property type="match status" value="1"/>
</dbReference>
<reference evidence="6" key="1">
    <citation type="journal article" date="2017" name="Nat. Commun.">
        <title>The asparagus genome sheds light on the origin and evolution of a young Y chromosome.</title>
        <authorList>
            <person name="Harkess A."/>
            <person name="Zhou J."/>
            <person name="Xu C."/>
            <person name="Bowers J.E."/>
            <person name="Van der Hulst R."/>
            <person name="Ayyampalayam S."/>
            <person name="Mercati F."/>
            <person name="Riccardi P."/>
            <person name="McKain M.R."/>
            <person name="Kakrana A."/>
            <person name="Tang H."/>
            <person name="Ray J."/>
            <person name="Groenendijk J."/>
            <person name="Arikit S."/>
            <person name="Mathioni S.M."/>
            <person name="Nakano M."/>
            <person name="Shan H."/>
            <person name="Telgmann-Rauber A."/>
            <person name="Kanno A."/>
            <person name="Yue Z."/>
            <person name="Chen H."/>
            <person name="Li W."/>
            <person name="Chen Y."/>
            <person name="Xu X."/>
            <person name="Zhang Y."/>
            <person name="Luo S."/>
            <person name="Chen H."/>
            <person name="Gao J."/>
            <person name="Mao Z."/>
            <person name="Pires J.C."/>
            <person name="Luo M."/>
            <person name="Kudrna D."/>
            <person name="Wing R.A."/>
            <person name="Meyers B.C."/>
            <person name="Yi K."/>
            <person name="Kong H."/>
            <person name="Lavrijsen P."/>
            <person name="Sunseri F."/>
            <person name="Falavigna A."/>
            <person name="Ye Y."/>
            <person name="Leebens-Mack J.H."/>
            <person name="Chen G."/>
        </authorList>
    </citation>
    <scope>NUCLEOTIDE SEQUENCE [LARGE SCALE GENOMIC DNA]</scope>
    <source>
        <strain evidence="6">cv. DH0086</strain>
    </source>
</reference>
<proteinExistence type="inferred from homology"/>
<dbReference type="GO" id="GO:0051087">
    <property type="term" value="F:protein-folding chaperone binding"/>
    <property type="evidence" value="ECO:0007669"/>
    <property type="project" value="TreeGrafter"/>
</dbReference>
<dbReference type="OrthoDB" id="1564555at2759"/>
<keyword evidence="2" id="KW-0963">Cytoplasm</keyword>
<dbReference type="Pfam" id="PF04969">
    <property type="entry name" value="CS"/>
    <property type="match status" value="1"/>
</dbReference>
<comment type="subcellular location">
    <subcellularLocation>
        <location evidence="2">Cytoplasm</location>
    </subcellularLocation>
    <subcellularLocation>
        <location evidence="2">Nucleus</location>
    </subcellularLocation>
</comment>
<dbReference type="GO" id="GO:0006457">
    <property type="term" value="P:protein folding"/>
    <property type="evidence" value="ECO:0007669"/>
    <property type="project" value="TreeGrafter"/>
</dbReference>
<evidence type="ECO:0000313" key="5">
    <source>
        <dbReference type="EMBL" id="ONK65233.1"/>
    </source>
</evidence>
<evidence type="ECO:0000256" key="3">
    <source>
        <dbReference type="SAM" id="MobiDB-lite"/>
    </source>
</evidence>
<gene>
    <name evidence="5" type="ORF">A4U43_C07F35040</name>
</gene>
<dbReference type="GO" id="GO:0005634">
    <property type="term" value="C:nucleus"/>
    <property type="evidence" value="ECO:0007669"/>
    <property type="project" value="UniProtKB-SubCell"/>
</dbReference>
<dbReference type="PANTHER" id="PTHR22932:SF11">
    <property type="entry name" value="CO-CHAPERONE PROTEIN P23"/>
    <property type="match status" value="1"/>
</dbReference>
<feature type="domain" description="CS" evidence="4">
    <location>
        <begin position="2"/>
        <end position="90"/>
    </location>
</feature>
<comment type="function">
    <text evidence="2">Acts as a co-chaperone for HSP90.</text>
</comment>
<dbReference type="CDD" id="cd06465">
    <property type="entry name" value="p23_hB-ind1_like"/>
    <property type="match status" value="1"/>
</dbReference>
<dbReference type="EMBL" id="CM007387">
    <property type="protein sequence ID" value="ONK65233.1"/>
    <property type="molecule type" value="Genomic_DNA"/>
</dbReference>
<dbReference type="SUPFAM" id="SSF49764">
    <property type="entry name" value="HSP20-like chaperones"/>
    <property type="match status" value="1"/>
</dbReference>
<evidence type="ECO:0000313" key="6">
    <source>
        <dbReference type="Proteomes" id="UP000243459"/>
    </source>
</evidence>
<evidence type="ECO:0000256" key="1">
    <source>
        <dbReference type="ARBA" id="ARBA00025733"/>
    </source>
</evidence>
<dbReference type="FunFam" id="2.60.40.790:FF:000013">
    <property type="entry name" value="Very-long-chain (3R)-3-hydroxyacyl-CoA dehydratase"/>
    <property type="match status" value="1"/>
</dbReference>
<dbReference type="GO" id="GO:0101031">
    <property type="term" value="C:protein folding chaperone complex"/>
    <property type="evidence" value="ECO:0007669"/>
    <property type="project" value="UniProtKB-ARBA"/>
</dbReference>
<protein>
    <recommendedName>
        <fullName evidence="2">Co-chaperone protein p23</fullName>
    </recommendedName>
</protein>
<name>A0A5P1EHM3_ASPOF</name>
<organism evidence="5 6">
    <name type="scientific">Asparagus officinalis</name>
    <name type="common">Garden asparagus</name>
    <dbReference type="NCBI Taxonomy" id="4686"/>
    <lineage>
        <taxon>Eukaryota</taxon>
        <taxon>Viridiplantae</taxon>
        <taxon>Streptophyta</taxon>
        <taxon>Embryophyta</taxon>
        <taxon>Tracheophyta</taxon>
        <taxon>Spermatophyta</taxon>
        <taxon>Magnoliopsida</taxon>
        <taxon>Liliopsida</taxon>
        <taxon>Asparagales</taxon>
        <taxon>Asparagaceae</taxon>
        <taxon>Asparagoideae</taxon>
        <taxon>Asparagus</taxon>
    </lineage>
</organism>
<evidence type="ECO:0000256" key="2">
    <source>
        <dbReference type="RuleBase" id="RU369032"/>
    </source>
</evidence>
<comment type="subunit">
    <text evidence="2">Interacts with HSP90 in an ATP-dependent manner.</text>
</comment>
<feature type="region of interest" description="Disordered" evidence="3">
    <location>
        <begin position="128"/>
        <end position="182"/>
    </location>
</feature>
<dbReference type="InterPro" id="IPR008978">
    <property type="entry name" value="HSP20-like_chaperone"/>
</dbReference>
<keyword evidence="6" id="KW-1185">Reference proteome</keyword>
<accession>A0A5P1EHM3</accession>
<dbReference type="Proteomes" id="UP000243459">
    <property type="component" value="Chromosome 7"/>
</dbReference>
<keyword evidence="2" id="KW-0539">Nucleus</keyword>
<feature type="compositionally biased region" description="Basic and acidic residues" evidence="3">
    <location>
        <begin position="143"/>
        <end position="166"/>
    </location>
</feature>
<dbReference type="GO" id="GO:0051131">
    <property type="term" value="P:chaperone-mediated protein complex assembly"/>
    <property type="evidence" value="ECO:0007669"/>
    <property type="project" value="TreeGrafter"/>
</dbReference>
<dbReference type="Gramene" id="ONK65233">
    <property type="protein sequence ID" value="ONK65233"/>
    <property type="gene ID" value="A4U43_C07F35040"/>
</dbReference>
<dbReference type="AlphaFoldDB" id="A0A5P1EHM3"/>
<dbReference type="GO" id="GO:0005829">
    <property type="term" value="C:cytosol"/>
    <property type="evidence" value="ECO:0007669"/>
    <property type="project" value="TreeGrafter"/>
</dbReference>
<dbReference type="OMA" id="EEGPYWP"/>
<dbReference type="PROSITE" id="PS51203">
    <property type="entry name" value="CS"/>
    <property type="match status" value="1"/>
</dbReference>
<dbReference type="GO" id="GO:0051879">
    <property type="term" value="F:Hsp90 protein binding"/>
    <property type="evidence" value="ECO:0007669"/>
    <property type="project" value="UniProtKB-UniRule"/>
</dbReference>
<dbReference type="PANTHER" id="PTHR22932">
    <property type="entry name" value="TELOMERASE-BINDING PROTEIN P23 HSP90 CO-CHAPERONE"/>
    <property type="match status" value="1"/>
</dbReference>
<sequence length="182" mass="20682">MSRHPLTKWAQRSDKVFITIELPDAKDVKLKLEPEGRFYFSAKSPDNTPYELDLELHDKVNVEESKAAVGLRHICYLVKKTEKKWWSRLLKQEGKPPVFLKVDWDRWMDEDDEKEGKVGDMDFGDMDFSKLDMGDGDDDFDVDADKLAEDDGKGDMEAEGENKANEETSAAATASSESEGKV</sequence>
<feature type="compositionally biased region" description="Low complexity" evidence="3">
    <location>
        <begin position="167"/>
        <end position="182"/>
    </location>
</feature>